<evidence type="ECO:0000256" key="10">
    <source>
        <dbReference type="ARBA" id="ARBA00023004"/>
    </source>
</evidence>
<dbReference type="NCBIfam" id="TIGR00048">
    <property type="entry name" value="rRNA_mod_RlmN"/>
    <property type="match status" value="1"/>
</dbReference>
<dbReference type="CDD" id="cd01335">
    <property type="entry name" value="Radical_SAM"/>
    <property type="match status" value="1"/>
</dbReference>
<dbReference type="InterPro" id="IPR027492">
    <property type="entry name" value="RNA_MTrfase_RlmN"/>
</dbReference>
<keyword evidence="8" id="KW-0949">S-adenosyl-L-methionine</keyword>
<keyword evidence="9" id="KW-0479">Metal-binding</keyword>
<evidence type="ECO:0000256" key="1">
    <source>
        <dbReference type="ARBA" id="ARBA00001966"/>
    </source>
</evidence>
<dbReference type="HAMAP" id="MF_01849">
    <property type="entry name" value="RNA_methyltr_RlmN"/>
    <property type="match status" value="1"/>
</dbReference>
<feature type="domain" description="Radical SAM core" evidence="12">
    <location>
        <begin position="217"/>
        <end position="447"/>
    </location>
</feature>
<evidence type="ECO:0000256" key="3">
    <source>
        <dbReference type="ARBA" id="ARBA00022485"/>
    </source>
</evidence>
<keyword evidence="10" id="KW-0408">Iron</keyword>
<keyword evidence="4" id="KW-0963">Cytoplasm</keyword>
<gene>
    <name evidence="13" type="ORF">CSSPJE1EN1_LOCUS19467</name>
</gene>
<keyword evidence="7" id="KW-0808">Transferase</keyword>
<sequence>MASCALLRASAHGSASSSSRCSITFCPDAAASAFYHPVCLNPVVKRQSPGVVKWVSPECLHVRGAAAAGRPTLKRVETVDINRQPHIRRDKSETQVLEFNDGNNELQQNRIEGSGSKILLGKSQEELEELAIALGEQKYRGRQLHLLIYKNKMNSIQDCAQLPKMFRDALEAEGWSMGRSTIHHSTISSDGTVKILLRLMDSRLVETVGIPVEEKSGGSRLTACVSSQVGCPLGCTFCATGKGGFARNLKPHEIIEQVLAIEELFKQRVTNVVFMGMGEPLLNIASVLAAHHVLNKEMLIGQRMMTISTVGVPNTINHLATHKLQSTLAISLHAPNQELRAQIVPSAKLYPLEVLMEDCRQYFQTTGRRVSFEYTLLAGVNDQKQHADELADLLHRWNLGRHVNIIPYNPIADSEFQRPTKASVLAFVETLSTRRITASIRRTRGLDANAACGQLRNDFQKVPLNAALAIT</sequence>
<dbReference type="Gene3D" id="3.20.20.70">
    <property type="entry name" value="Aldolase class I"/>
    <property type="match status" value="1"/>
</dbReference>
<keyword evidence="11" id="KW-0411">Iron-sulfur</keyword>
<keyword evidence="3" id="KW-0004">4Fe-4S</keyword>
<evidence type="ECO:0000259" key="12">
    <source>
        <dbReference type="PROSITE" id="PS51918"/>
    </source>
</evidence>
<proteinExistence type="inferred from homology"/>
<dbReference type="InterPro" id="IPR007197">
    <property type="entry name" value="rSAM"/>
</dbReference>
<evidence type="ECO:0000256" key="5">
    <source>
        <dbReference type="ARBA" id="ARBA00022552"/>
    </source>
</evidence>
<evidence type="ECO:0000313" key="13">
    <source>
        <dbReference type="EMBL" id="CAK9273989.1"/>
    </source>
</evidence>
<comment type="subcellular location">
    <subcellularLocation>
        <location evidence="2">Cytoplasm</location>
    </subcellularLocation>
</comment>
<dbReference type="InterPro" id="IPR013785">
    <property type="entry name" value="Aldolase_TIM"/>
</dbReference>
<accession>A0ABP0X5Y3</accession>
<organism evidence="13 14">
    <name type="scientific">Sphagnum jensenii</name>
    <dbReference type="NCBI Taxonomy" id="128206"/>
    <lineage>
        <taxon>Eukaryota</taxon>
        <taxon>Viridiplantae</taxon>
        <taxon>Streptophyta</taxon>
        <taxon>Embryophyta</taxon>
        <taxon>Bryophyta</taxon>
        <taxon>Sphagnophytina</taxon>
        <taxon>Sphagnopsida</taxon>
        <taxon>Sphagnales</taxon>
        <taxon>Sphagnaceae</taxon>
        <taxon>Sphagnum</taxon>
    </lineage>
</organism>
<dbReference type="InterPro" id="IPR004383">
    <property type="entry name" value="rRNA_lsu_MTrfase_RlmN/Cfr"/>
</dbReference>
<dbReference type="PANTHER" id="PTHR30544">
    <property type="entry name" value="23S RRNA METHYLTRANSFERASE"/>
    <property type="match status" value="1"/>
</dbReference>
<name>A0ABP0X5Y3_9BRYO</name>
<evidence type="ECO:0000256" key="7">
    <source>
        <dbReference type="ARBA" id="ARBA00022679"/>
    </source>
</evidence>
<dbReference type="InterPro" id="IPR040072">
    <property type="entry name" value="Methyltransferase_A"/>
</dbReference>
<dbReference type="SUPFAM" id="SSF102114">
    <property type="entry name" value="Radical SAM enzymes"/>
    <property type="match status" value="1"/>
</dbReference>
<evidence type="ECO:0000256" key="6">
    <source>
        <dbReference type="ARBA" id="ARBA00022603"/>
    </source>
</evidence>
<keyword evidence="14" id="KW-1185">Reference proteome</keyword>
<evidence type="ECO:0000313" key="14">
    <source>
        <dbReference type="Proteomes" id="UP001497444"/>
    </source>
</evidence>
<comment type="cofactor">
    <cofactor evidence="1">
        <name>[4Fe-4S] cluster</name>
        <dbReference type="ChEBI" id="CHEBI:49883"/>
    </cofactor>
</comment>
<protein>
    <recommendedName>
        <fullName evidence="12">Radical SAM core domain-containing protein</fullName>
    </recommendedName>
</protein>
<evidence type="ECO:0000256" key="11">
    <source>
        <dbReference type="ARBA" id="ARBA00023014"/>
    </source>
</evidence>
<dbReference type="SFLD" id="SFLDS00029">
    <property type="entry name" value="Radical_SAM"/>
    <property type="match status" value="1"/>
</dbReference>
<evidence type="ECO:0000256" key="9">
    <source>
        <dbReference type="ARBA" id="ARBA00022723"/>
    </source>
</evidence>
<dbReference type="PROSITE" id="PS51918">
    <property type="entry name" value="RADICAL_SAM"/>
    <property type="match status" value="1"/>
</dbReference>
<reference evidence="13" key="1">
    <citation type="submission" date="2024-02" db="EMBL/GenBank/DDBJ databases">
        <authorList>
            <consortium name="ELIXIR-Norway"/>
            <consortium name="Elixir Norway"/>
        </authorList>
    </citation>
    <scope>NUCLEOTIDE SEQUENCE</scope>
</reference>
<keyword evidence="6" id="KW-0489">Methyltransferase</keyword>
<dbReference type="Proteomes" id="UP001497444">
    <property type="component" value="Chromosome 5"/>
</dbReference>
<dbReference type="SFLD" id="SFLDG01062">
    <property type="entry name" value="methyltransferase_(Class_A)"/>
    <property type="match status" value="1"/>
</dbReference>
<evidence type="ECO:0000256" key="4">
    <source>
        <dbReference type="ARBA" id="ARBA00022490"/>
    </source>
</evidence>
<dbReference type="SFLD" id="SFLDF00275">
    <property type="entry name" value="adenosine_C2_methyltransferase"/>
    <property type="match status" value="1"/>
</dbReference>
<dbReference type="EMBL" id="OZ020100">
    <property type="protein sequence ID" value="CAK9273989.1"/>
    <property type="molecule type" value="Genomic_DNA"/>
</dbReference>
<dbReference type="Pfam" id="PF04055">
    <property type="entry name" value="Radical_SAM"/>
    <property type="match status" value="1"/>
</dbReference>
<dbReference type="Gene3D" id="1.10.150.530">
    <property type="match status" value="1"/>
</dbReference>
<dbReference type="InterPro" id="IPR058240">
    <property type="entry name" value="rSAM_sf"/>
</dbReference>
<evidence type="ECO:0000256" key="8">
    <source>
        <dbReference type="ARBA" id="ARBA00022691"/>
    </source>
</evidence>
<keyword evidence="5" id="KW-0698">rRNA processing</keyword>
<dbReference type="PANTHER" id="PTHR30544:SF5">
    <property type="entry name" value="RADICAL SAM CORE DOMAIN-CONTAINING PROTEIN"/>
    <property type="match status" value="1"/>
</dbReference>
<evidence type="ECO:0000256" key="2">
    <source>
        <dbReference type="ARBA" id="ARBA00004496"/>
    </source>
</evidence>